<dbReference type="EMBL" id="RJJG01000001">
    <property type="protein sequence ID" value="RNI10661.1"/>
    <property type="molecule type" value="Genomic_DNA"/>
</dbReference>
<dbReference type="RefSeq" id="WP_072359584.1">
    <property type="nucleotide sequence ID" value="NZ_CP017921.1"/>
</dbReference>
<organism evidence="1 4">
    <name type="scientific">Methanohalophilus halophilus</name>
    <dbReference type="NCBI Taxonomy" id="2177"/>
    <lineage>
        <taxon>Archaea</taxon>
        <taxon>Methanobacteriati</taxon>
        <taxon>Methanobacteriota</taxon>
        <taxon>Stenosarchaea group</taxon>
        <taxon>Methanomicrobia</taxon>
        <taxon>Methanosarcinales</taxon>
        <taxon>Methanosarcinaceae</taxon>
        <taxon>Methanohalophilus</taxon>
    </lineage>
</organism>
<dbReference type="Pfam" id="PF13686">
    <property type="entry name" value="DrsE_2"/>
    <property type="match status" value="1"/>
</dbReference>
<dbReference type="EMBL" id="CP017921">
    <property type="protein sequence ID" value="APH38462.1"/>
    <property type="molecule type" value="Genomic_DNA"/>
</dbReference>
<evidence type="ECO:0000313" key="1">
    <source>
        <dbReference type="EMBL" id="APH38462.1"/>
    </source>
</evidence>
<dbReference type="AlphaFoldDB" id="A0A1L3Q0S1"/>
<dbReference type="GeneID" id="30582586"/>
<accession>A0A1L3Q0S1</accession>
<dbReference type="KEGG" id="mhaz:BHR79_02470"/>
<evidence type="ECO:0000313" key="5">
    <source>
        <dbReference type="Proteomes" id="UP000198669"/>
    </source>
</evidence>
<reference evidence="3 5" key="2">
    <citation type="submission" date="2016-10" db="EMBL/GenBank/DDBJ databases">
        <authorList>
            <person name="de Groot N.N."/>
        </authorList>
    </citation>
    <scope>NUCLEOTIDE SEQUENCE [LARGE SCALE GENOMIC DNA]</scope>
    <source>
        <strain evidence="3 5">Z-7982</strain>
    </source>
</reference>
<protein>
    <submittedName>
        <fullName evidence="1 3">Peroxiredoxin</fullName>
    </submittedName>
</protein>
<evidence type="ECO:0000313" key="6">
    <source>
        <dbReference type="Proteomes" id="UP000267921"/>
    </source>
</evidence>
<dbReference type="EMBL" id="FNMU01000001">
    <property type="protein sequence ID" value="SDW09192.1"/>
    <property type="molecule type" value="Genomic_DNA"/>
</dbReference>
<reference evidence="2 6" key="3">
    <citation type="submission" date="2018-10" db="EMBL/GenBank/DDBJ databases">
        <title>Cultivation of a novel Methanohalophilus strain from Kebrit Deep of the Red Sea and a genomic comparison of members of the genus Methanohalophilus.</title>
        <authorList>
            <person name="Guan Y."/>
            <person name="Ngugi D.K."/>
            <person name="Stingl U."/>
        </authorList>
    </citation>
    <scope>NUCLEOTIDE SEQUENCE [LARGE SCALE GENOMIC DNA]</scope>
    <source>
        <strain evidence="2 6">DSM 3094</strain>
    </source>
</reference>
<evidence type="ECO:0000313" key="2">
    <source>
        <dbReference type="EMBL" id="RNI10661.1"/>
    </source>
</evidence>
<keyword evidence="4" id="KW-1185">Reference proteome</keyword>
<proteinExistence type="predicted"/>
<evidence type="ECO:0000313" key="3">
    <source>
        <dbReference type="EMBL" id="SDW09192.1"/>
    </source>
</evidence>
<dbReference type="Proteomes" id="UP000186879">
    <property type="component" value="Chromosome"/>
</dbReference>
<dbReference type="Proteomes" id="UP000267921">
    <property type="component" value="Unassembled WGS sequence"/>
</dbReference>
<dbReference type="Gene3D" id="3.40.1260.10">
    <property type="entry name" value="DsrEFH-like"/>
    <property type="match status" value="1"/>
</dbReference>
<dbReference type="STRING" id="2177.BHR79_02470"/>
<dbReference type="Proteomes" id="UP000198669">
    <property type="component" value="Unassembled WGS sequence"/>
</dbReference>
<evidence type="ECO:0000313" key="4">
    <source>
        <dbReference type="Proteomes" id="UP000186879"/>
    </source>
</evidence>
<name>A0A1L3Q0S1_9EURY</name>
<reference evidence="1 4" key="1">
    <citation type="submission" date="2016-10" db="EMBL/GenBank/DDBJ databases">
        <title>Methanohalophilus halophilus.</title>
        <authorList>
            <person name="L'haridon S."/>
        </authorList>
    </citation>
    <scope>NUCLEOTIDE SEQUENCE [LARGE SCALE GENOMIC DNA]</scope>
    <source>
        <strain evidence="1 4">Z-7982</strain>
    </source>
</reference>
<sequence length="121" mass="13514">MHKVTNVLILLKSMIYESTGPLETLRFAKHYSEQGLNVNIVLFGPMGVMLAKKDKAGALEYDQKIDECMNLGVNFMCCKLGSSLVGLKYEEMIPGIEMVEPEAIADTILEFSQKQQLIITL</sequence>
<dbReference type="InterPro" id="IPR027396">
    <property type="entry name" value="DsrEFH-like"/>
</dbReference>
<dbReference type="OrthoDB" id="144577at2157"/>
<gene>
    <name evidence="1" type="ORF">BHR79_02470</name>
    <name evidence="2" type="ORF">EFE40_00315</name>
    <name evidence="3" type="ORF">SAMN04515625_0320</name>
</gene>
<dbReference type="SUPFAM" id="SSF75169">
    <property type="entry name" value="DsrEFH-like"/>
    <property type="match status" value="1"/>
</dbReference>
<dbReference type="InterPro" id="IPR032836">
    <property type="entry name" value="DsrE2-like"/>
</dbReference>